<dbReference type="AlphaFoldDB" id="A0A397US09"/>
<protein>
    <submittedName>
        <fullName evidence="1">Uncharacterized protein</fullName>
    </submittedName>
</protein>
<name>A0A397US09_9GLOM</name>
<gene>
    <name evidence="1" type="ORF">C2G38_2200804</name>
</gene>
<keyword evidence="2" id="KW-1185">Reference proteome</keyword>
<sequence>MPFREMSPPEEMNEREYIRCLIENNCNFCGFKNRVTRIYWERRIHEQYQFYNQHEIAERRREDVLSRENLRSQRIQGISDKLD</sequence>
<dbReference type="OrthoDB" id="2322499at2759"/>
<evidence type="ECO:0000313" key="1">
    <source>
        <dbReference type="EMBL" id="RIB12381.1"/>
    </source>
</evidence>
<dbReference type="Proteomes" id="UP000266673">
    <property type="component" value="Unassembled WGS sequence"/>
</dbReference>
<proteinExistence type="predicted"/>
<accession>A0A397US09</accession>
<reference evidence="1 2" key="1">
    <citation type="submission" date="2018-06" db="EMBL/GenBank/DDBJ databases">
        <title>Comparative genomics reveals the genomic features of Rhizophagus irregularis, R. cerebriforme, R. diaphanum and Gigaspora rosea, and their symbiotic lifestyle signature.</title>
        <authorList>
            <person name="Morin E."/>
            <person name="San Clemente H."/>
            <person name="Chen E.C.H."/>
            <person name="De La Providencia I."/>
            <person name="Hainaut M."/>
            <person name="Kuo A."/>
            <person name="Kohler A."/>
            <person name="Murat C."/>
            <person name="Tang N."/>
            <person name="Roy S."/>
            <person name="Loubradou J."/>
            <person name="Henrissat B."/>
            <person name="Grigoriev I.V."/>
            <person name="Corradi N."/>
            <person name="Roux C."/>
            <person name="Martin F.M."/>
        </authorList>
    </citation>
    <scope>NUCLEOTIDE SEQUENCE [LARGE SCALE GENOMIC DNA]</scope>
    <source>
        <strain evidence="1 2">DAOM 194757</strain>
    </source>
</reference>
<organism evidence="1 2">
    <name type="scientific">Gigaspora rosea</name>
    <dbReference type="NCBI Taxonomy" id="44941"/>
    <lineage>
        <taxon>Eukaryota</taxon>
        <taxon>Fungi</taxon>
        <taxon>Fungi incertae sedis</taxon>
        <taxon>Mucoromycota</taxon>
        <taxon>Glomeromycotina</taxon>
        <taxon>Glomeromycetes</taxon>
        <taxon>Diversisporales</taxon>
        <taxon>Gigasporaceae</taxon>
        <taxon>Gigaspora</taxon>
    </lineage>
</organism>
<dbReference type="EMBL" id="QKWP01001030">
    <property type="protein sequence ID" value="RIB12381.1"/>
    <property type="molecule type" value="Genomic_DNA"/>
</dbReference>
<evidence type="ECO:0000313" key="2">
    <source>
        <dbReference type="Proteomes" id="UP000266673"/>
    </source>
</evidence>
<comment type="caution">
    <text evidence="1">The sequence shown here is derived from an EMBL/GenBank/DDBJ whole genome shotgun (WGS) entry which is preliminary data.</text>
</comment>